<dbReference type="AlphaFoldDB" id="A0A7W7CGU2"/>
<dbReference type="RefSeq" id="WP_185007076.1">
    <property type="nucleotide sequence ID" value="NZ_BAAAUI010000030.1"/>
</dbReference>
<organism evidence="1 2">
    <name type="scientific">Crossiella cryophila</name>
    <dbReference type="NCBI Taxonomy" id="43355"/>
    <lineage>
        <taxon>Bacteria</taxon>
        <taxon>Bacillati</taxon>
        <taxon>Actinomycetota</taxon>
        <taxon>Actinomycetes</taxon>
        <taxon>Pseudonocardiales</taxon>
        <taxon>Pseudonocardiaceae</taxon>
        <taxon>Crossiella</taxon>
    </lineage>
</organism>
<keyword evidence="2" id="KW-1185">Reference proteome</keyword>
<comment type="caution">
    <text evidence="1">The sequence shown here is derived from an EMBL/GenBank/DDBJ whole genome shotgun (WGS) entry which is preliminary data.</text>
</comment>
<name>A0A7W7CGU2_9PSEU</name>
<dbReference type="SUPFAM" id="SSF54427">
    <property type="entry name" value="NTF2-like"/>
    <property type="match status" value="1"/>
</dbReference>
<evidence type="ECO:0000313" key="2">
    <source>
        <dbReference type="Proteomes" id="UP000533598"/>
    </source>
</evidence>
<dbReference type="EMBL" id="JACHMH010000001">
    <property type="protein sequence ID" value="MBB4680924.1"/>
    <property type="molecule type" value="Genomic_DNA"/>
</dbReference>
<dbReference type="InterPro" id="IPR032710">
    <property type="entry name" value="NTF2-like_dom_sf"/>
</dbReference>
<proteinExistence type="predicted"/>
<sequence>MTETHVLPTDGAGYVPTSEDVASVLAWFAEYDGAAAAVQVERMADMALFPINVVSTDADGNASAATWTREVFVEKWTEILGGGQDVQTTSVRTPHFLSKDLVFVISDATFTVGGHSQTVRYGDLLGRVGGRWLFQTMVQGGWGEQ</sequence>
<accession>A0A7W7CGU2</accession>
<evidence type="ECO:0008006" key="3">
    <source>
        <dbReference type="Google" id="ProtNLM"/>
    </source>
</evidence>
<reference evidence="1 2" key="1">
    <citation type="submission" date="2020-08" db="EMBL/GenBank/DDBJ databases">
        <title>Sequencing the genomes of 1000 actinobacteria strains.</title>
        <authorList>
            <person name="Klenk H.-P."/>
        </authorList>
    </citation>
    <scope>NUCLEOTIDE SEQUENCE [LARGE SCALE GENOMIC DNA]</scope>
    <source>
        <strain evidence="1 2">DSM 44230</strain>
    </source>
</reference>
<dbReference type="Proteomes" id="UP000533598">
    <property type="component" value="Unassembled WGS sequence"/>
</dbReference>
<evidence type="ECO:0000313" key="1">
    <source>
        <dbReference type="EMBL" id="MBB4680924.1"/>
    </source>
</evidence>
<protein>
    <recommendedName>
        <fullName evidence="3">SnoaL-like domain-containing protein</fullName>
    </recommendedName>
</protein>
<gene>
    <name evidence="1" type="ORF">HNR67_007042</name>
</gene>